<evidence type="ECO:0000256" key="7">
    <source>
        <dbReference type="RuleBase" id="RU003718"/>
    </source>
</evidence>
<keyword evidence="5 7" id="KW-0808">Transferase</keyword>
<dbReference type="SUPFAM" id="SSF53756">
    <property type="entry name" value="UDP-Glycosyltransferase/glycogen phosphorylase"/>
    <property type="match status" value="1"/>
</dbReference>
<dbReference type="Gene3D" id="3.40.50.2000">
    <property type="entry name" value="Glycogen Phosphorylase B"/>
    <property type="match status" value="2"/>
</dbReference>
<dbReference type="GO" id="GO:0005509">
    <property type="term" value="F:calcium ion binding"/>
    <property type="evidence" value="ECO:0007669"/>
    <property type="project" value="InterPro"/>
</dbReference>
<reference evidence="9" key="1">
    <citation type="journal article" date="2012" name="BMC Genomics">
        <title>Phylogenomic analysis of UDP glycosyltransferase 1 multigene family in Linum usitatissimum identified genes with varied expression patterns.</title>
        <authorList>
            <person name="Barvkar V.T."/>
            <person name="Pardeshi V.C."/>
            <person name="Kale S.M."/>
            <person name="Kadoo N.Y."/>
            <person name="Gupta V.S."/>
        </authorList>
    </citation>
    <scope>NUCLEOTIDE SEQUENCE</scope>
</reference>
<dbReference type="Pfam" id="PF26168">
    <property type="entry name" value="Glyco_transf_N"/>
    <property type="match status" value="1"/>
</dbReference>
<dbReference type="Pfam" id="PF00201">
    <property type="entry name" value="UDPGT"/>
    <property type="match status" value="1"/>
</dbReference>
<dbReference type="EMBL" id="JN088349">
    <property type="protein sequence ID" value="AFJ52976.1"/>
    <property type="molecule type" value="Genomic_DNA"/>
</dbReference>
<name>I2BH80_LINUS</name>
<dbReference type="InterPro" id="IPR050481">
    <property type="entry name" value="UDP-glycosyltransf_plant"/>
</dbReference>
<dbReference type="PROSITE" id="PS00375">
    <property type="entry name" value="UDPGT"/>
    <property type="match status" value="1"/>
</dbReference>
<comment type="similarity">
    <text evidence="2 7">Belongs to the UDP-glycosyltransferase family.</text>
</comment>
<gene>
    <name evidence="9" type="primary">UGT79B18</name>
</gene>
<dbReference type="InterPro" id="IPR035595">
    <property type="entry name" value="UDP_glycos_trans_CS"/>
</dbReference>
<dbReference type="PANTHER" id="PTHR48049:SF91">
    <property type="entry name" value="UDP-GLYCOSYLTRANSFERASE 79B7-RELATED"/>
    <property type="match status" value="1"/>
</dbReference>
<evidence type="ECO:0000256" key="4">
    <source>
        <dbReference type="ARBA" id="ARBA00022676"/>
    </source>
</evidence>
<feature type="domain" description="EF-hand" evidence="8">
    <location>
        <begin position="402"/>
        <end position="426"/>
    </location>
</feature>
<evidence type="ECO:0000256" key="1">
    <source>
        <dbReference type="ARBA" id="ARBA00004935"/>
    </source>
</evidence>
<evidence type="ECO:0000256" key="3">
    <source>
        <dbReference type="ARBA" id="ARBA00012585"/>
    </source>
</evidence>
<accession>I2BH80</accession>
<dbReference type="UniPathway" id="UPA00009"/>
<dbReference type="InterPro" id="IPR018247">
    <property type="entry name" value="EF_Hand_1_Ca_BS"/>
</dbReference>
<dbReference type="FunFam" id="3.40.50.2000:FF:000037">
    <property type="entry name" value="Glycosyltransferase"/>
    <property type="match status" value="1"/>
</dbReference>
<evidence type="ECO:0000256" key="5">
    <source>
        <dbReference type="ARBA" id="ARBA00022679"/>
    </source>
</evidence>
<dbReference type="InterPro" id="IPR058980">
    <property type="entry name" value="Glyco_transf_N"/>
</dbReference>
<sequence>MPTMATTGGESNKQLNVVMFPLFAMGHITPFLHLANRLAARGHRISFLLPTRTIPKLTNLIINTHADLITFHPITVPHVQGLPPGAELIADVPPHLAGHIFAAMDATEDQFTSILRGVSPDIVIFDAAPWVSRAARELGCVPVSYGTSSAVWAAMRIVPSARIVKEMTDEELGRTPPGYPSSAVIPRPDEIAGARLFAMEFGPSSLYERIVSVIQGSEAIAMRSCRELEGKYLDYLGEQHGKRVLLTGPVLPKLDGLGLDEKLGCWLSKFEPGSVVYCAFGSEVVLHKDQFQELLRGLEQCGRPFLTALKPPHGCKTVEEALPEGFKERVIIKEGRGMVHEGWVQQPQILGHPSVGCFVSHCGFGSMWEALLSDCQILLIPNISEQILCTIFMVKELRLALEVDKDENGWISKEEVCRAVGAVMDEDSDVGKEVRRNHLKLREVLGDDDLLDKYVDDFVAQLRTLLPCGDEIRHE</sequence>
<dbReference type="CDD" id="cd03784">
    <property type="entry name" value="GT1_Gtf-like"/>
    <property type="match status" value="1"/>
</dbReference>
<dbReference type="PROSITE" id="PS50222">
    <property type="entry name" value="EF_HAND_2"/>
    <property type="match status" value="1"/>
</dbReference>
<dbReference type="PROSITE" id="PS00018">
    <property type="entry name" value="EF_HAND_1"/>
    <property type="match status" value="1"/>
</dbReference>
<protein>
    <recommendedName>
        <fullName evidence="3">anthocyanidin 3-O-glucosyltransferase</fullName>
        <ecNumber evidence="3">2.4.1.115</ecNumber>
    </recommendedName>
</protein>
<evidence type="ECO:0000259" key="8">
    <source>
        <dbReference type="PROSITE" id="PS50222"/>
    </source>
</evidence>
<dbReference type="GO" id="GO:0047213">
    <property type="term" value="F:anthocyanidin 3-O-glucosyltransferase activity"/>
    <property type="evidence" value="ECO:0007669"/>
    <property type="project" value="UniProtKB-EC"/>
</dbReference>
<evidence type="ECO:0000256" key="6">
    <source>
        <dbReference type="ARBA" id="ARBA00047606"/>
    </source>
</evidence>
<comment type="catalytic activity">
    <reaction evidence="6">
        <text>an anthocyanidin + UDP-alpha-D-glucose + H(+) = an anthocyanidin 3-O-beta-D-glucoside + UDP</text>
        <dbReference type="Rhea" id="RHEA:20093"/>
        <dbReference type="ChEBI" id="CHEBI:15378"/>
        <dbReference type="ChEBI" id="CHEBI:16307"/>
        <dbReference type="ChEBI" id="CHEBI:58223"/>
        <dbReference type="ChEBI" id="CHEBI:58885"/>
        <dbReference type="ChEBI" id="CHEBI:143576"/>
        <dbReference type="EC" id="2.4.1.115"/>
    </reaction>
</comment>
<dbReference type="EC" id="2.4.1.115" evidence="3"/>
<evidence type="ECO:0000256" key="2">
    <source>
        <dbReference type="ARBA" id="ARBA00009995"/>
    </source>
</evidence>
<organism evidence="9">
    <name type="scientific">Linum usitatissimum</name>
    <name type="common">Flax</name>
    <name type="synonym">Linum humile</name>
    <dbReference type="NCBI Taxonomy" id="4006"/>
    <lineage>
        <taxon>Eukaryota</taxon>
        <taxon>Viridiplantae</taxon>
        <taxon>Streptophyta</taxon>
        <taxon>Embryophyta</taxon>
        <taxon>Tracheophyta</taxon>
        <taxon>Spermatophyta</taxon>
        <taxon>Magnoliopsida</taxon>
        <taxon>eudicotyledons</taxon>
        <taxon>Gunneridae</taxon>
        <taxon>Pentapetalae</taxon>
        <taxon>rosids</taxon>
        <taxon>fabids</taxon>
        <taxon>Malpighiales</taxon>
        <taxon>Linaceae</taxon>
        <taxon>Linum</taxon>
    </lineage>
</organism>
<evidence type="ECO:0000313" key="9">
    <source>
        <dbReference type="EMBL" id="AFJ52976.1"/>
    </source>
</evidence>
<keyword evidence="4 7" id="KW-0328">Glycosyltransferase</keyword>
<dbReference type="AlphaFoldDB" id="I2BH80"/>
<dbReference type="GO" id="GO:0009718">
    <property type="term" value="P:anthocyanin-containing compound biosynthetic process"/>
    <property type="evidence" value="ECO:0007669"/>
    <property type="project" value="UniProtKB-UniPathway"/>
</dbReference>
<proteinExistence type="inferred from homology"/>
<comment type="pathway">
    <text evidence="1">Pigment biosynthesis; anthocyanin biosynthesis.</text>
</comment>
<dbReference type="InterPro" id="IPR002213">
    <property type="entry name" value="UDP_glucos_trans"/>
</dbReference>
<dbReference type="InterPro" id="IPR002048">
    <property type="entry name" value="EF_hand_dom"/>
</dbReference>
<dbReference type="PANTHER" id="PTHR48049">
    <property type="entry name" value="GLYCOSYLTRANSFERASE"/>
    <property type="match status" value="1"/>
</dbReference>